<dbReference type="Pfam" id="PF13561">
    <property type="entry name" value="adh_short_C2"/>
    <property type="match status" value="1"/>
</dbReference>
<dbReference type="GO" id="GO:0016491">
    <property type="term" value="F:oxidoreductase activity"/>
    <property type="evidence" value="ECO:0007669"/>
    <property type="project" value="UniProtKB-KW"/>
</dbReference>
<evidence type="ECO:0000256" key="1">
    <source>
        <dbReference type="ARBA" id="ARBA00006484"/>
    </source>
</evidence>
<dbReference type="RefSeq" id="WP_079650839.1">
    <property type="nucleotide sequence ID" value="NZ_FUYM01000017.1"/>
</dbReference>
<dbReference type="NCBIfam" id="NF006121">
    <property type="entry name" value="PRK08265.1"/>
    <property type="match status" value="1"/>
</dbReference>
<dbReference type="PANTHER" id="PTHR24321">
    <property type="entry name" value="DEHYDROGENASES, SHORT CHAIN"/>
    <property type="match status" value="1"/>
</dbReference>
<dbReference type="PROSITE" id="PS00061">
    <property type="entry name" value="ADH_SHORT"/>
    <property type="match status" value="1"/>
</dbReference>
<comment type="similarity">
    <text evidence="1">Belongs to the short-chain dehydrogenases/reductases (SDR) family.</text>
</comment>
<gene>
    <name evidence="3" type="ORF">SAMN06295920_11740</name>
</gene>
<dbReference type="PANTHER" id="PTHR24321:SF8">
    <property type="entry name" value="ESTRADIOL 17-BETA-DEHYDROGENASE 8-RELATED"/>
    <property type="match status" value="1"/>
</dbReference>
<dbReference type="Gene3D" id="3.40.50.720">
    <property type="entry name" value="NAD(P)-binding Rossmann-like Domain"/>
    <property type="match status" value="1"/>
</dbReference>
<evidence type="ECO:0000313" key="3">
    <source>
        <dbReference type="EMBL" id="SKC10392.1"/>
    </source>
</evidence>
<dbReference type="SUPFAM" id="SSF51735">
    <property type="entry name" value="NAD(P)-binding Rossmann-fold domains"/>
    <property type="match status" value="1"/>
</dbReference>
<dbReference type="PRINTS" id="PR00080">
    <property type="entry name" value="SDRFAMILY"/>
</dbReference>
<evidence type="ECO:0000256" key="2">
    <source>
        <dbReference type="ARBA" id="ARBA00023002"/>
    </source>
</evidence>
<organism evidence="3 4">
    <name type="scientific">Rhizorhabdus histidinilytica</name>
    <dbReference type="NCBI Taxonomy" id="439228"/>
    <lineage>
        <taxon>Bacteria</taxon>
        <taxon>Pseudomonadati</taxon>
        <taxon>Pseudomonadota</taxon>
        <taxon>Alphaproteobacteria</taxon>
        <taxon>Sphingomonadales</taxon>
        <taxon>Sphingomonadaceae</taxon>
        <taxon>Rhizorhabdus</taxon>
    </lineage>
</organism>
<reference evidence="4" key="1">
    <citation type="submission" date="2017-02" db="EMBL/GenBank/DDBJ databases">
        <authorList>
            <person name="Varghese N."/>
            <person name="Submissions S."/>
        </authorList>
    </citation>
    <scope>NUCLEOTIDE SEQUENCE [LARGE SCALE GENOMIC DNA]</scope>
    <source>
        <strain evidence="4">UM2</strain>
    </source>
</reference>
<dbReference type="OrthoDB" id="5457012at2"/>
<dbReference type="FunFam" id="3.40.50.720:FF:000084">
    <property type="entry name" value="Short-chain dehydrogenase reductase"/>
    <property type="match status" value="1"/>
</dbReference>
<proteinExistence type="inferred from homology"/>
<keyword evidence="4" id="KW-1185">Reference proteome</keyword>
<keyword evidence="2" id="KW-0560">Oxidoreductase</keyword>
<dbReference type="AlphaFoldDB" id="A0A1T5GPN4"/>
<dbReference type="InterPro" id="IPR020904">
    <property type="entry name" value="Sc_DH/Rdtase_CS"/>
</dbReference>
<name>A0A1T5GPN4_9SPHN</name>
<sequence>MISLDGKVAIVTGATQGLGAGIAASLHAAGASVLVTGRDAERGAAVVAALGERAAFVAADIAQDEGVTTCLDAALARFGRLDILVNNACLYADPGLDASREDWHRSLDVNLVGPALLITKAADHLPSPGGVIVNIGSVGGKFGAAGRLLYPASKAALMQLTKSAAVTLAPHGIRVLTVSPAWTWSPALAGMAGSEQRADTVGARTHPLGRVGRDADVGDVVVFACSDMARFMTGVDLPVDGGYSILGPDQGLGPRPWFEGGEQ</sequence>
<dbReference type="InterPro" id="IPR036291">
    <property type="entry name" value="NAD(P)-bd_dom_sf"/>
</dbReference>
<dbReference type="EMBL" id="FUYM01000017">
    <property type="protein sequence ID" value="SKC10392.1"/>
    <property type="molecule type" value="Genomic_DNA"/>
</dbReference>
<dbReference type="CDD" id="cd05233">
    <property type="entry name" value="SDR_c"/>
    <property type="match status" value="1"/>
</dbReference>
<dbReference type="InterPro" id="IPR002347">
    <property type="entry name" value="SDR_fam"/>
</dbReference>
<evidence type="ECO:0000313" key="4">
    <source>
        <dbReference type="Proteomes" id="UP000189818"/>
    </source>
</evidence>
<dbReference type="STRING" id="439228.SAMN06295920_11740"/>
<dbReference type="PRINTS" id="PR00081">
    <property type="entry name" value="GDHRDH"/>
</dbReference>
<accession>A0A1T5GPN4</accession>
<protein>
    <submittedName>
        <fullName evidence="3">NAD(P)-dependent dehydrogenase, short-chain alcohol dehydrogenase family</fullName>
    </submittedName>
</protein>
<dbReference type="Proteomes" id="UP000189818">
    <property type="component" value="Unassembled WGS sequence"/>
</dbReference>